<dbReference type="PANTHER" id="PTHR30055:SF148">
    <property type="entry name" value="TETR-FAMILY TRANSCRIPTIONAL REGULATOR"/>
    <property type="match status" value="1"/>
</dbReference>
<dbReference type="SUPFAM" id="SSF46689">
    <property type="entry name" value="Homeodomain-like"/>
    <property type="match status" value="1"/>
</dbReference>
<evidence type="ECO:0000313" key="5">
    <source>
        <dbReference type="Proteomes" id="UP000077098"/>
    </source>
</evidence>
<evidence type="ECO:0000259" key="3">
    <source>
        <dbReference type="PROSITE" id="PS50977"/>
    </source>
</evidence>
<dbReference type="GO" id="GO:0003700">
    <property type="term" value="F:DNA-binding transcription factor activity"/>
    <property type="evidence" value="ECO:0007669"/>
    <property type="project" value="TreeGrafter"/>
</dbReference>
<protein>
    <submittedName>
        <fullName evidence="4">TetR family transcriptional regulator</fullName>
    </submittedName>
</protein>
<dbReference type="InterPro" id="IPR050109">
    <property type="entry name" value="HTH-type_TetR-like_transc_reg"/>
</dbReference>
<dbReference type="InterPro" id="IPR036271">
    <property type="entry name" value="Tet_transcr_reg_TetR-rel_C_sf"/>
</dbReference>
<proteinExistence type="predicted"/>
<feature type="domain" description="HTH tetR-type" evidence="3">
    <location>
        <begin position="36"/>
        <end position="96"/>
    </location>
</feature>
<dbReference type="Pfam" id="PF17937">
    <property type="entry name" value="TetR_C_28"/>
    <property type="match status" value="1"/>
</dbReference>
<dbReference type="EMBL" id="LXPS01000037">
    <property type="protein sequence ID" value="OAE39513.1"/>
    <property type="molecule type" value="Genomic_DNA"/>
</dbReference>
<dbReference type="Pfam" id="PF00440">
    <property type="entry name" value="TetR_N"/>
    <property type="match status" value="1"/>
</dbReference>
<dbReference type="AlphaFoldDB" id="A0A176WZW4"/>
<dbReference type="SUPFAM" id="SSF48498">
    <property type="entry name" value="Tetracyclin repressor-like, C-terminal domain"/>
    <property type="match status" value="1"/>
</dbReference>
<dbReference type="PANTHER" id="PTHR30055">
    <property type="entry name" value="HTH-TYPE TRANSCRIPTIONAL REGULATOR RUTR"/>
    <property type="match status" value="1"/>
</dbReference>
<reference evidence="4 5" key="1">
    <citation type="submission" date="2016-05" db="EMBL/GenBank/DDBJ databases">
        <authorList>
            <person name="Lavstsen T."/>
            <person name="Jespersen J.S."/>
        </authorList>
    </citation>
    <scope>NUCLEOTIDE SEQUENCE [LARGE SCALE GENOMIC DNA]</scope>
    <source>
        <strain evidence="4 5">KCJ1736</strain>
    </source>
</reference>
<organism evidence="4 5">
    <name type="scientific">Agrobacterium tumefaciens</name>
    <dbReference type="NCBI Taxonomy" id="358"/>
    <lineage>
        <taxon>Bacteria</taxon>
        <taxon>Pseudomonadati</taxon>
        <taxon>Pseudomonadota</taxon>
        <taxon>Alphaproteobacteria</taxon>
        <taxon>Hyphomicrobiales</taxon>
        <taxon>Rhizobiaceae</taxon>
        <taxon>Rhizobium/Agrobacterium group</taxon>
        <taxon>Agrobacterium</taxon>
        <taxon>Agrobacterium tumefaciens complex</taxon>
    </lineage>
</organism>
<comment type="caution">
    <text evidence="4">The sequence shown here is derived from an EMBL/GenBank/DDBJ whole genome shotgun (WGS) entry which is preliminary data.</text>
</comment>
<dbReference type="GO" id="GO:0000976">
    <property type="term" value="F:transcription cis-regulatory region binding"/>
    <property type="evidence" value="ECO:0007669"/>
    <property type="project" value="TreeGrafter"/>
</dbReference>
<dbReference type="InterPro" id="IPR041479">
    <property type="entry name" value="TetR_CgmR_C"/>
</dbReference>
<dbReference type="PRINTS" id="PR00455">
    <property type="entry name" value="HTHTETR"/>
</dbReference>
<accession>A0A176WZW4</accession>
<dbReference type="Gene3D" id="1.10.357.10">
    <property type="entry name" value="Tetracycline Repressor, domain 2"/>
    <property type="match status" value="1"/>
</dbReference>
<keyword evidence="1 2" id="KW-0238">DNA-binding</keyword>
<evidence type="ECO:0000256" key="1">
    <source>
        <dbReference type="ARBA" id="ARBA00023125"/>
    </source>
</evidence>
<dbReference type="PROSITE" id="PS50977">
    <property type="entry name" value="HTH_TETR_2"/>
    <property type="match status" value="1"/>
</dbReference>
<dbReference type="InterPro" id="IPR009057">
    <property type="entry name" value="Homeodomain-like_sf"/>
</dbReference>
<dbReference type="InterPro" id="IPR023772">
    <property type="entry name" value="DNA-bd_HTH_TetR-type_CS"/>
</dbReference>
<dbReference type="PROSITE" id="PS01081">
    <property type="entry name" value="HTH_TETR_1"/>
    <property type="match status" value="1"/>
</dbReference>
<gene>
    <name evidence="4" type="ORF">A7J57_24445</name>
</gene>
<dbReference type="Proteomes" id="UP000077098">
    <property type="component" value="Unassembled WGS sequence"/>
</dbReference>
<name>A0A176WZW4_AGRTU</name>
<evidence type="ECO:0000313" key="4">
    <source>
        <dbReference type="EMBL" id="OAE39513.1"/>
    </source>
</evidence>
<evidence type="ECO:0000256" key="2">
    <source>
        <dbReference type="PROSITE-ProRule" id="PRU00335"/>
    </source>
</evidence>
<feature type="DNA-binding region" description="H-T-H motif" evidence="2">
    <location>
        <begin position="59"/>
        <end position="78"/>
    </location>
</feature>
<dbReference type="InterPro" id="IPR001647">
    <property type="entry name" value="HTH_TetR"/>
</dbReference>
<sequence length="214" mass="23376">MNFNPTDGPTISLQRNQPSGMFPFMANAHERKKQPELVRRNLLDCAARLAAEQGVAALSVQAVADAAGVTKGGLFHHFPSKQALLEAVMADLLAALDLEIDELISQDCEAFGRFTRAYVNAVFSDRGRDSGRQWAAISVSMVGEPSLRRMWNSWIEGRLARHKETDDGVVLELVRLAADGIWFADLLADDGRAGGDRAALKARMIAQTKKDAGR</sequence>